<proteinExistence type="predicted"/>
<dbReference type="RefSeq" id="WP_084088329.1">
    <property type="nucleotide sequence ID" value="NZ_FQUS01000017.1"/>
</dbReference>
<organism evidence="2 3">
    <name type="scientific">Fodinibius roseus</name>
    <dbReference type="NCBI Taxonomy" id="1194090"/>
    <lineage>
        <taxon>Bacteria</taxon>
        <taxon>Pseudomonadati</taxon>
        <taxon>Balneolota</taxon>
        <taxon>Balneolia</taxon>
        <taxon>Balneolales</taxon>
        <taxon>Balneolaceae</taxon>
        <taxon>Fodinibius</taxon>
    </lineage>
</organism>
<keyword evidence="1" id="KW-0812">Transmembrane</keyword>
<dbReference type="InterPro" id="IPR021521">
    <property type="entry name" value="DUF3185"/>
</dbReference>
<evidence type="ECO:0008006" key="4">
    <source>
        <dbReference type="Google" id="ProtNLM"/>
    </source>
</evidence>
<dbReference type="Proteomes" id="UP000184041">
    <property type="component" value="Unassembled WGS sequence"/>
</dbReference>
<protein>
    <recommendedName>
        <fullName evidence="4">DUF3185 family protein</fullName>
    </recommendedName>
</protein>
<sequence length="74" mass="7925">MMKKAIPVILLLGGLLLLYIGSEQYQSPLSETKPFFGISARSQGLWMIIVGAAAAIAGLTGLFRDRLEDSGSEL</sequence>
<gene>
    <name evidence="2" type="ORF">SAMN05443144_11754</name>
</gene>
<accession>A0A1M5GHF4</accession>
<evidence type="ECO:0000256" key="1">
    <source>
        <dbReference type="SAM" id="Phobius"/>
    </source>
</evidence>
<name>A0A1M5GHF4_9BACT</name>
<dbReference type="EMBL" id="FQUS01000017">
    <property type="protein sequence ID" value="SHG03118.1"/>
    <property type="molecule type" value="Genomic_DNA"/>
</dbReference>
<evidence type="ECO:0000313" key="2">
    <source>
        <dbReference type="EMBL" id="SHG03118.1"/>
    </source>
</evidence>
<evidence type="ECO:0000313" key="3">
    <source>
        <dbReference type="Proteomes" id="UP000184041"/>
    </source>
</evidence>
<dbReference type="STRING" id="1194090.SAMN05443144_11754"/>
<reference evidence="2 3" key="1">
    <citation type="submission" date="2016-11" db="EMBL/GenBank/DDBJ databases">
        <authorList>
            <person name="Jaros S."/>
            <person name="Januszkiewicz K."/>
            <person name="Wedrychowicz H."/>
        </authorList>
    </citation>
    <scope>NUCLEOTIDE SEQUENCE [LARGE SCALE GENOMIC DNA]</scope>
    <source>
        <strain evidence="2 3">DSM 21986</strain>
    </source>
</reference>
<keyword evidence="1" id="KW-1133">Transmembrane helix</keyword>
<dbReference type="Pfam" id="PF11381">
    <property type="entry name" value="DUF3185"/>
    <property type="match status" value="1"/>
</dbReference>
<keyword evidence="3" id="KW-1185">Reference proteome</keyword>
<feature type="transmembrane region" description="Helical" evidence="1">
    <location>
        <begin position="46"/>
        <end position="63"/>
    </location>
</feature>
<keyword evidence="1" id="KW-0472">Membrane</keyword>
<dbReference type="AlphaFoldDB" id="A0A1M5GHF4"/>